<gene>
    <name evidence="2" type="ORF">HUK65_18495</name>
</gene>
<reference evidence="2 3" key="1">
    <citation type="journal article" date="2000" name="Arch. Microbiol.">
        <title>Rhodobaca bogoriensis gen. nov. and sp. nov., an alkaliphilic purple nonsulfur bacterium from African Rift Valley soda lakes.</title>
        <authorList>
            <person name="Milford A.D."/>
            <person name="Achenbach L.A."/>
            <person name="Jung D.O."/>
            <person name="Madigan M.T."/>
        </authorList>
    </citation>
    <scope>NUCLEOTIDE SEQUENCE [LARGE SCALE GENOMIC DNA]</scope>
    <source>
        <strain evidence="2 3">2376</strain>
    </source>
</reference>
<dbReference type="Gene3D" id="3.30.420.10">
    <property type="entry name" value="Ribonuclease H-like superfamily/Ribonuclease H"/>
    <property type="match status" value="1"/>
</dbReference>
<organism evidence="2 3">
    <name type="scientific">Rhabdonatronobacter sediminivivens</name>
    <dbReference type="NCBI Taxonomy" id="2743469"/>
    <lineage>
        <taxon>Bacteria</taxon>
        <taxon>Pseudomonadati</taxon>
        <taxon>Pseudomonadota</taxon>
        <taxon>Alphaproteobacteria</taxon>
        <taxon>Rhodobacterales</taxon>
        <taxon>Paracoccaceae</taxon>
        <taxon>Rhabdonatronobacter</taxon>
    </lineage>
</organism>
<dbReference type="EMBL" id="JACBXS010000141">
    <property type="protein sequence ID" value="NYS26941.1"/>
    <property type="molecule type" value="Genomic_DNA"/>
</dbReference>
<sequence length="234" mass="26411">EPKRRIQIPIPTVQVDEDLYVLSFDGSARVRRGGGAYSAILWRLPGWEVVRARSTYAEGLTVNEAEYNGLLLGLNLLKGQDPKRLVICGDSNLVIRQVRGEIDCKAPALTLLRQKVMIHLRGWMNHELVHVKRDWNASADSLASAALRNQWGVEVEREAEHQDLVTLNRLDEVVVVGSRKRTVQVMAVTRSRGRIGSSPQILEETFVKGVRIERILKAQNEEAWILGLKKYLMG</sequence>
<feature type="non-terminal residue" evidence="2">
    <location>
        <position position="234"/>
    </location>
</feature>
<accession>A0A7Z0I2Z3</accession>
<feature type="domain" description="RNase H type-1" evidence="1">
    <location>
        <begin position="24"/>
        <end position="146"/>
    </location>
</feature>
<keyword evidence="2" id="KW-0695">RNA-directed DNA polymerase</keyword>
<dbReference type="InterPro" id="IPR036397">
    <property type="entry name" value="RNaseH_sf"/>
</dbReference>
<evidence type="ECO:0000313" key="3">
    <source>
        <dbReference type="Proteomes" id="UP000529417"/>
    </source>
</evidence>
<dbReference type="GO" id="GO:0003964">
    <property type="term" value="F:RNA-directed DNA polymerase activity"/>
    <property type="evidence" value="ECO:0007669"/>
    <property type="project" value="UniProtKB-KW"/>
</dbReference>
<comment type="caution">
    <text evidence="2">The sequence shown here is derived from an EMBL/GenBank/DDBJ whole genome shotgun (WGS) entry which is preliminary data.</text>
</comment>
<dbReference type="Proteomes" id="UP000529417">
    <property type="component" value="Unassembled WGS sequence"/>
</dbReference>
<name>A0A7Z0I2Z3_9RHOB</name>
<keyword evidence="3" id="KW-1185">Reference proteome</keyword>
<dbReference type="InterPro" id="IPR002156">
    <property type="entry name" value="RNaseH_domain"/>
</dbReference>
<feature type="non-terminal residue" evidence="2">
    <location>
        <position position="1"/>
    </location>
</feature>
<keyword evidence="2" id="KW-0808">Transferase</keyword>
<dbReference type="PANTHER" id="PTHR46387:SF47">
    <property type="entry name" value="OS08G0481175 PROTEIN"/>
    <property type="match status" value="1"/>
</dbReference>
<evidence type="ECO:0000313" key="2">
    <source>
        <dbReference type="EMBL" id="NYS26941.1"/>
    </source>
</evidence>
<dbReference type="GO" id="GO:0003676">
    <property type="term" value="F:nucleic acid binding"/>
    <property type="evidence" value="ECO:0007669"/>
    <property type="project" value="InterPro"/>
</dbReference>
<dbReference type="GO" id="GO:0004523">
    <property type="term" value="F:RNA-DNA hybrid ribonuclease activity"/>
    <property type="evidence" value="ECO:0007669"/>
    <property type="project" value="InterPro"/>
</dbReference>
<dbReference type="AlphaFoldDB" id="A0A7Z0I2Z3"/>
<dbReference type="PANTHER" id="PTHR46387">
    <property type="entry name" value="POLYNUCLEOTIDYL TRANSFERASE, RIBONUCLEASE H-LIKE SUPERFAMILY PROTEIN"/>
    <property type="match status" value="1"/>
</dbReference>
<keyword evidence="2" id="KW-0548">Nucleotidyltransferase</keyword>
<dbReference type="Pfam" id="PF13456">
    <property type="entry name" value="RVT_3"/>
    <property type="match status" value="1"/>
</dbReference>
<evidence type="ECO:0000259" key="1">
    <source>
        <dbReference type="Pfam" id="PF13456"/>
    </source>
</evidence>
<protein>
    <submittedName>
        <fullName evidence="2">Reverse transcriptase-like protein</fullName>
    </submittedName>
</protein>
<proteinExistence type="predicted"/>
<dbReference type="InterPro" id="IPR012337">
    <property type="entry name" value="RNaseH-like_sf"/>
</dbReference>
<dbReference type="SUPFAM" id="SSF53098">
    <property type="entry name" value="Ribonuclease H-like"/>
    <property type="match status" value="1"/>
</dbReference>